<dbReference type="SMART" id="SM00065">
    <property type="entry name" value="GAF"/>
    <property type="match status" value="1"/>
</dbReference>
<dbReference type="PANTHER" id="PTHR43711:SF31">
    <property type="entry name" value="HISTIDINE KINASE"/>
    <property type="match status" value="1"/>
</dbReference>
<dbReference type="Pfam" id="PF02518">
    <property type="entry name" value="HATPase_c"/>
    <property type="match status" value="1"/>
</dbReference>
<evidence type="ECO:0000256" key="7">
    <source>
        <dbReference type="ARBA" id="ARBA00023136"/>
    </source>
</evidence>
<dbReference type="Proteomes" id="UP000256321">
    <property type="component" value="Unassembled WGS sequence"/>
</dbReference>
<dbReference type="InterPro" id="IPR000014">
    <property type="entry name" value="PAS"/>
</dbReference>
<dbReference type="PRINTS" id="PR00344">
    <property type="entry name" value="BCTRLSENSOR"/>
</dbReference>
<dbReference type="InterPro" id="IPR005467">
    <property type="entry name" value="His_kinase_dom"/>
</dbReference>
<dbReference type="InterPro" id="IPR029016">
    <property type="entry name" value="GAF-like_dom_sf"/>
</dbReference>
<dbReference type="Gene3D" id="1.10.287.130">
    <property type="match status" value="1"/>
</dbReference>
<evidence type="ECO:0000256" key="6">
    <source>
        <dbReference type="ARBA" id="ARBA00023012"/>
    </source>
</evidence>
<dbReference type="SUPFAM" id="SSF55781">
    <property type="entry name" value="GAF domain-like"/>
    <property type="match status" value="1"/>
</dbReference>
<dbReference type="InterPro" id="IPR050736">
    <property type="entry name" value="Sensor_HK_Regulatory"/>
</dbReference>
<evidence type="ECO:0000256" key="5">
    <source>
        <dbReference type="ARBA" id="ARBA00022777"/>
    </source>
</evidence>
<dbReference type="CDD" id="cd16922">
    <property type="entry name" value="HATPase_EvgS-ArcB-TorS-like"/>
    <property type="match status" value="1"/>
</dbReference>
<keyword evidence="3" id="KW-0597">Phosphoprotein</keyword>
<evidence type="ECO:0000256" key="4">
    <source>
        <dbReference type="ARBA" id="ARBA00022679"/>
    </source>
</evidence>
<dbReference type="AlphaFoldDB" id="A0A3D8HG39"/>
<dbReference type="FunFam" id="1.10.287.130:FF:000001">
    <property type="entry name" value="Two-component sensor histidine kinase"/>
    <property type="match status" value="1"/>
</dbReference>
<dbReference type="RefSeq" id="WP_115498899.1">
    <property type="nucleotide sequence ID" value="NZ_JACRTI010000011.1"/>
</dbReference>
<keyword evidence="4" id="KW-0808">Transferase</keyword>
<dbReference type="InterPro" id="IPR035965">
    <property type="entry name" value="PAS-like_dom_sf"/>
</dbReference>
<keyword evidence="13" id="KW-1185">Reference proteome</keyword>
<reference evidence="11 12" key="1">
    <citation type="submission" date="2018-07" db="EMBL/GenBank/DDBJ databases">
        <title>Parabacteroides acidifaciens nov. sp., isolated from human feces.</title>
        <authorList>
            <person name="Wang Y.J."/>
        </authorList>
    </citation>
    <scope>NUCLEOTIDE SEQUENCE [LARGE SCALE GENOMIC DNA]</scope>
    <source>
        <strain evidence="11 12">426-9</strain>
    </source>
</reference>
<dbReference type="Pfam" id="PF01590">
    <property type="entry name" value="GAF"/>
    <property type="match status" value="1"/>
</dbReference>
<dbReference type="InterPro" id="IPR036890">
    <property type="entry name" value="HATPase_C_sf"/>
</dbReference>
<accession>A0A3D8HG39</accession>
<dbReference type="Gene3D" id="3.30.450.40">
    <property type="match status" value="1"/>
</dbReference>
<evidence type="ECO:0000256" key="3">
    <source>
        <dbReference type="ARBA" id="ARBA00022553"/>
    </source>
</evidence>
<proteinExistence type="predicted"/>
<gene>
    <name evidence="11" type="ORF">DWU89_06855</name>
    <name evidence="10" type="ORF">H8784_06700</name>
</gene>
<dbReference type="Gene3D" id="3.30.450.20">
    <property type="entry name" value="PAS domain"/>
    <property type="match status" value="1"/>
</dbReference>
<evidence type="ECO:0000259" key="9">
    <source>
        <dbReference type="PROSITE" id="PS50112"/>
    </source>
</evidence>
<dbReference type="FunFam" id="3.30.565.10:FF:000006">
    <property type="entry name" value="Sensor histidine kinase WalK"/>
    <property type="match status" value="1"/>
</dbReference>
<dbReference type="InterPro" id="IPR036097">
    <property type="entry name" value="HisK_dim/P_sf"/>
</dbReference>
<keyword evidence="7" id="KW-0472">Membrane</keyword>
<dbReference type="SMART" id="SM00388">
    <property type="entry name" value="HisKA"/>
    <property type="match status" value="1"/>
</dbReference>
<dbReference type="EC" id="2.7.13.3" evidence="2"/>
<dbReference type="EMBL" id="QREV01000011">
    <property type="protein sequence ID" value="RDU49906.1"/>
    <property type="molecule type" value="Genomic_DNA"/>
</dbReference>
<dbReference type="SMART" id="SM00387">
    <property type="entry name" value="HATPase_c"/>
    <property type="match status" value="1"/>
</dbReference>
<dbReference type="InterPro" id="IPR003018">
    <property type="entry name" value="GAF"/>
</dbReference>
<dbReference type="InterPro" id="IPR003661">
    <property type="entry name" value="HisK_dim/P_dom"/>
</dbReference>
<evidence type="ECO:0000313" key="10">
    <source>
        <dbReference type="EMBL" id="MBC8601411.1"/>
    </source>
</evidence>
<dbReference type="SUPFAM" id="SSF55874">
    <property type="entry name" value="ATPase domain of HSP90 chaperone/DNA topoisomerase II/histidine kinase"/>
    <property type="match status" value="1"/>
</dbReference>
<name>A0A3D8HG39_9BACT</name>
<evidence type="ECO:0000313" key="13">
    <source>
        <dbReference type="Proteomes" id="UP000629596"/>
    </source>
</evidence>
<dbReference type="PROSITE" id="PS50112">
    <property type="entry name" value="PAS"/>
    <property type="match status" value="1"/>
</dbReference>
<sequence>MTLKTSPYDLLTREELIQLLEVRDNEPDRSKVRTPFETPTIKRIISEVLVILFNEEKDPIEKAMRVLLDYFNADWGYVAIFEEDGQTANFICEAMSEWVKVPKDDQSKLTYDTIPWIIETVRSGHDIVLGDIAMLPSEAAADKALLTEQQLKSMLIIPLTFHNKVQGFIGFDSVRAHRFWTIAEVEDMHLTASIFSIIIERWQTNNNLEESRKRISELSTKFQQFFNNLPIGVELYDSEGYLIDVNDADCKTFGTSRDQLIGVNLFKDPSIPAKALDQISKRKAFSFSFTYDFNAVRDSGYYLSSLTDQVKYLMIKGIGLTDHEFGHIGYLLIISDETEKRLEEERMQNNLATLKAVLLSGHSLVAEYDIEKKELFIDPLLNEAGESNKLFNYLRNNKHMTIENVQQIVRKTDNVNQLFQVINGVQDHCSFICRTSIENETIWIRINAQAYKTKGSKRLNKMVCHVTDITEEKLLEEKLYHAEYETRQSELEIQKVREADKLKSAFLANMSHEIRTPLNAIIGFSGILAETENKEEKEEFVKIINKNSDLLLRLITDILDFSKIESGILDYSLTDASLKEICHEQYQVHSLKMPDGVELICDFDSLPDIIVHTDPKRITQVISNLISNATKFTEKGRITLSYRIMERRILVEVIDTGIGISPQNQRTIFERFVKVDSFKQGTGLGLTICKTIVETLNGTIGVDSKLGEGSRFWFTLPYNG</sequence>
<feature type="domain" description="Histidine kinase" evidence="8">
    <location>
        <begin position="509"/>
        <end position="720"/>
    </location>
</feature>
<evidence type="ECO:0000256" key="2">
    <source>
        <dbReference type="ARBA" id="ARBA00012438"/>
    </source>
</evidence>
<evidence type="ECO:0000313" key="12">
    <source>
        <dbReference type="Proteomes" id="UP000256321"/>
    </source>
</evidence>
<dbReference type="Proteomes" id="UP000629596">
    <property type="component" value="Unassembled WGS sequence"/>
</dbReference>
<dbReference type="GO" id="GO:0000155">
    <property type="term" value="F:phosphorelay sensor kinase activity"/>
    <property type="evidence" value="ECO:0007669"/>
    <property type="project" value="InterPro"/>
</dbReference>
<dbReference type="SUPFAM" id="SSF47384">
    <property type="entry name" value="Homodimeric domain of signal transducing histidine kinase"/>
    <property type="match status" value="1"/>
</dbReference>
<reference evidence="10 13" key="2">
    <citation type="submission" date="2020-08" db="EMBL/GenBank/DDBJ databases">
        <title>Genome public.</title>
        <authorList>
            <person name="Liu C."/>
            <person name="Sun Q."/>
        </authorList>
    </citation>
    <scope>NUCLEOTIDE SEQUENCE [LARGE SCALE GENOMIC DNA]</scope>
    <source>
        <strain evidence="10 13">426_9</strain>
    </source>
</reference>
<keyword evidence="6" id="KW-0902">Two-component regulatory system</keyword>
<protein>
    <recommendedName>
        <fullName evidence="2">histidine kinase</fullName>
        <ecNumber evidence="2">2.7.13.3</ecNumber>
    </recommendedName>
</protein>
<evidence type="ECO:0000259" key="8">
    <source>
        <dbReference type="PROSITE" id="PS50109"/>
    </source>
</evidence>
<dbReference type="EMBL" id="JACRTI010000011">
    <property type="protein sequence ID" value="MBC8601411.1"/>
    <property type="molecule type" value="Genomic_DNA"/>
</dbReference>
<dbReference type="Gene3D" id="3.30.565.10">
    <property type="entry name" value="Histidine kinase-like ATPase, C-terminal domain"/>
    <property type="match status" value="1"/>
</dbReference>
<dbReference type="PROSITE" id="PS50109">
    <property type="entry name" value="HIS_KIN"/>
    <property type="match status" value="1"/>
</dbReference>
<dbReference type="NCBIfam" id="TIGR00229">
    <property type="entry name" value="sensory_box"/>
    <property type="match status" value="1"/>
</dbReference>
<comment type="caution">
    <text evidence="11">The sequence shown here is derived from an EMBL/GenBank/DDBJ whole genome shotgun (WGS) entry which is preliminary data.</text>
</comment>
<comment type="catalytic activity">
    <reaction evidence="1">
        <text>ATP + protein L-histidine = ADP + protein N-phospho-L-histidine.</text>
        <dbReference type="EC" id="2.7.13.3"/>
    </reaction>
</comment>
<keyword evidence="5" id="KW-0418">Kinase</keyword>
<dbReference type="Pfam" id="PF00512">
    <property type="entry name" value="HisKA"/>
    <property type="match status" value="1"/>
</dbReference>
<organism evidence="11 12">
    <name type="scientific">Parabacteroides acidifaciens</name>
    <dbReference type="NCBI Taxonomy" id="2290935"/>
    <lineage>
        <taxon>Bacteria</taxon>
        <taxon>Pseudomonadati</taxon>
        <taxon>Bacteroidota</taxon>
        <taxon>Bacteroidia</taxon>
        <taxon>Bacteroidales</taxon>
        <taxon>Tannerellaceae</taxon>
        <taxon>Parabacteroides</taxon>
    </lineage>
</organism>
<dbReference type="InterPro" id="IPR004358">
    <property type="entry name" value="Sig_transdc_His_kin-like_C"/>
</dbReference>
<dbReference type="InterPro" id="IPR003594">
    <property type="entry name" value="HATPase_dom"/>
</dbReference>
<evidence type="ECO:0000313" key="11">
    <source>
        <dbReference type="EMBL" id="RDU49906.1"/>
    </source>
</evidence>
<feature type="domain" description="PAS" evidence="9">
    <location>
        <begin position="218"/>
        <end position="268"/>
    </location>
</feature>
<dbReference type="Pfam" id="PF13426">
    <property type="entry name" value="PAS_9"/>
    <property type="match status" value="1"/>
</dbReference>
<dbReference type="CDD" id="cd00082">
    <property type="entry name" value="HisKA"/>
    <property type="match status" value="1"/>
</dbReference>
<dbReference type="PANTHER" id="PTHR43711">
    <property type="entry name" value="TWO-COMPONENT HISTIDINE KINASE"/>
    <property type="match status" value="1"/>
</dbReference>
<dbReference type="SUPFAM" id="SSF55785">
    <property type="entry name" value="PYP-like sensor domain (PAS domain)"/>
    <property type="match status" value="1"/>
</dbReference>
<evidence type="ECO:0000256" key="1">
    <source>
        <dbReference type="ARBA" id="ARBA00000085"/>
    </source>
</evidence>